<sequence length="405" mass="43322">MKRRDFLRQTAWAGAAGLTAVGAHGWVWRSPAQAAARSPRLIVILLRGAADGLNIVVPYQEANYYAARPTMAIAKPGEEDGALDLDGQFGLHPALKPLMAQWKAGNLAFVQATGLKDVTRSHFQAQDYWESGAANLSGSGWMNRLLGVLPGTSATQAVSIGNAMPLIFTGPQAVASMAFGQAGSREIQIDRPQIQVAFDRLYAQDQRLSQVYKAGREARDVLLKSLSEEQVAASKGAPAPAQFETTARYLAQLMSGDAATQVAFMELGGWDSHVNQRGLLNRQLKPLGEGLAVLAKSLGAVYADTAIVVMSEFGRTVAENGNGGSEHGYGNAMWLLGGAIKGRQMYGEWPGLAETALHESRDLAITTDARDVLMSLLGQHFSLDAGALSQVFPAYQRLKNLSLVS</sequence>
<proteinExistence type="predicted"/>
<dbReference type="PANTHER" id="PTHR43737">
    <property type="entry name" value="BLL7424 PROTEIN"/>
    <property type="match status" value="1"/>
</dbReference>
<gene>
    <name evidence="1" type="ORF">DCF25_16120</name>
</gene>
<accession>A0A2W4U2Z5</accession>
<dbReference type="InterPro" id="IPR006311">
    <property type="entry name" value="TAT_signal"/>
</dbReference>
<dbReference type="Pfam" id="PF07394">
    <property type="entry name" value="DUF1501"/>
    <property type="match status" value="1"/>
</dbReference>
<reference evidence="1 2" key="2">
    <citation type="submission" date="2018-06" db="EMBL/GenBank/DDBJ databases">
        <title>Metagenomic assembly of (sub)arctic Cyanobacteria and their associated microbiome from non-axenic cultures.</title>
        <authorList>
            <person name="Baurain D."/>
        </authorList>
    </citation>
    <scope>NUCLEOTIDE SEQUENCE [LARGE SCALE GENOMIC DNA]</scope>
    <source>
        <strain evidence="1">ULC129bin1</strain>
    </source>
</reference>
<comment type="caution">
    <text evidence="1">The sequence shown here is derived from an EMBL/GenBank/DDBJ whole genome shotgun (WGS) entry which is preliminary data.</text>
</comment>
<dbReference type="InterPro" id="IPR010869">
    <property type="entry name" value="DUF1501"/>
</dbReference>
<reference evidence="2" key="1">
    <citation type="submission" date="2018-04" db="EMBL/GenBank/DDBJ databases">
        <authorList>
            <person name="Cornet L."/>
        </authorList>
    </citation>
    <scope>NUCLEOTIDE SEQUENCE [LARGE SCALE GENOMIC DNA]</scope>
</reference>
<dbReference type="PANTHER" id="PTHR43737:SF1">
    <property type="entry name" value="DUF1501 DOMAIN-CONTAINING PROTEIN"/>
    <property type="match status" value="1"/>
</dbReference>
<dbReference type="AlphaFoldDB" id="A0A2W4U2Z5"/>
<evidence type="ECO:0000313" key="2">
    <source>
        <dbReference type="Proteomes" id="UP000249354"/>
    </source>
</evidence>
<protein>
    <recommendedName>
        <fullName evidence="3">DUF1501 domain-containing protein</fullName>
    </recommendedName>
</protein>
<evidence type="ECO:0000313" key="1">
    <source>
        <dbReference type="EMBL" id="PZO13450.1"/>
    </source>
</evidence>
<name>A0A2W4U2Z5_9CYAN</name>
<evidence type="ECO:0008006" key="3">
    <source>
        <dbReference type="Google" id="ProtNLM"/>
    </source>
</evidence>
<dbReference type="Proteomes" id="UP000249354">
    <property type="component" value="Unassembled WGS sequence"/>
</dbReference>
<dbReference type="EMBL" id="QBMC01000125">
    <property type="protein sequence ID" value="PZO13450.1"/>
    <property type="molecule type" value="Genomic_DNA"/>
</dbReference>
<organism evidence="1 2">
    <name type="scientific">Leptolyngbya foveolarum</name>
    <dbReference type="NCBI Taxonomy" id="47253"/>
    <lineage>
        <taxon>Bacteria</taxon>
        <taxon>Bacillati</taxon>
        <taxon>Cyanobacteriota</taxon>
        <taxon>Cyanophyceae</taxon>
        <taxon>Leptolyngbyales</taxon>
        <taxon>Leptolyngbyaceae</taxon>
        <taxon>Leptolyngbya group</taxon>
        <taxon>Leptolyngbya</taxon>
    </lineage>
</organism>
<dbReference type="PROSITE" id="PS51318">
    <property type="entry name" value="TAT"/>
    <property type="match status" value="1"/>
</dbReference>